<evidence type="ECO:0000256" key="1">
    <source>
        <dbReference type="SAM" id="MobiDB-lite"/>
    </source>
</evidence>
<protein>
    <submittedName>
        <fullName evidence="2">Uncharacterized protein</fullName>
    </submittedName>
</protein>
<dbReference type="EMBL" id="BDSP01000109">
    <property type="protein sequence ID" value="GAX16781.1"/>
    <property type="molecule type" value="Genomic_DNA"/>
</dbReference>
<evidence type="ECO:0000313" key="2">
    <source>
        <dbReference type="EMBL" id="GAX16781.1"/>
    </source>
</evidence>
<dbReference type="InParanoid" id="A0A1Z5JSQ2"/>
<dbReference type="AlphaFoldDB" id="A0A1Z5JSQ2"/>
<sequence>MDNKDKKKKDTDAVPVVAAGAIDRSFFESLTDEQLAQHVFPLSVDNKSRLTIVYHFIDEFYRRFGLRVSHNPTEKKWYPNTAPGDDLAKKTFVPIFREDNHWHCELYCIDCRDCRDAGTAKVGKDYTKLHGKVTVVATITFKTVTGAKKKDSMYRGNVSHLYYHHVHNEGGDLKQLMSSGWCILSTPHDLAGVYDKAMAHCKECLHPDKGSKVQQHENLMQINLASGEEAADNRYHLMMSKEGKSWDERLVNACCNDEPDGASLVELTKHRQVVVSLFYAICCRLGLEEMASPFTYPMRGVVLQNGDKNRRVNPQCRLFCNEESLLAGGFAHSPSVPAQPVHCDHGNSEPFLGSVVSEYPPTESDLSQLLDAGMTFIHPLSEQGRLVHVFKSSLHIQPHQTLVFLGNVAHAGATHQLKKDDSRKPTWPALHVHIDVKNNKRGSPRLIDKDDMHLSFHKVNPSEPKNTSNKRKKI</sequence>
<accession>A0A1Z5JSQ2</accession>
<feature type="region of interest" description="Disordered" evidence="1">
    <location>
        <begin position="455"/>
        <end position="474"/>
    </location>
</feature>
<proteinExistence type="predicted"/>
<name>A0A1Z5JSQ2_FISSO</name>
<reference evidence="2 3" key="1">
    <citation type="journal article" date="2015" name="Plant Cell">
        <title>Oil accumulation by the oleaginous diatom Fistulifera solaris as revealed by the genome and transcriptome.</title>
        <authorList>
            <person name="Tanaka T."/>
            <person name="Maeda Y."/>
            <person name="Veluchamy A."/>
            <person name="Tanaka M."/>
            <person name="Abida H."/>
            <person name="Marechal E."/>
            <person name="Bowler C."/>
            <person name="Muto M."/>
            <person name="Sunaga Y."/>
            <person name="Tanaka M."/>
            <person name="Yoshino T."/>
            <person name="Taniguchi T."/>
            <person name="Fukuda Y."/>
            <person name="Nemoto M."/>
            <person name="Matsumoto M."/>
            <person name="Wong P.S."/>
            <person name="Aburatani S."/>
            <person name="Fujibuchi W."/>
        </authorList>
    </citation>
    <scope>NUCLEOTIDE SEQUENCE [LARGE SCALE GENOMIC DNA]</scope>
    <source>
        <strain evidence="2 3">JPCC DA0580</strain>
    </source>
</reference>
<dbReference type="Proteomes" id="UP000198406">
    <property type="component" value="Unassembled WGS sequence"/>
</dbReference>
<comment type="caution">
    <text evidence="2">The sequence shown here is derived from an EMBL/GenBank/DDBJ whole genome shotgun (WGS) entry which is preliminary data.</text>
</comment>
<organism evidence="2 3">
    <name type="scientific">Fistulifera solaris</name>
    <name type="common">Oleaginous diatom</name>
    <dbReference type="NCBI Taxonomy" id="1519565"/>
    <lineage>
        <taxon>Eukaryota</taxon>
        <taxon>Sar</taxon>
        <taxon>Stramenopiles</taxon>
        <taxon>Ochrophyta</taxon>
        <taxon>Bacillariophyta</taxon>
        <taxon>Bacillariophyceae</taxon>
        <taxon>Bacillariophycidae</taxon>
        <taxon>Naviculales</taxon>
        <taxon>Naviculaceae</taxon>
        <taxon>Fistulifera</taxon>
    </lineage>
</organism>
<keyword evidence="3" id="KW-1185">Reference proteome</keyword>
<evidence type="ECO:0000313" key="3">
    <source>
        <dbReference type="Proteomes" id="UP000198406"/>
    </source>
</evidence>
<gene>
    <name evidence="2" type="ORF">FisN_21Hh229</name>
</gene>